<evidence type="ECO:0000313" key="1">
    <source>
        <dbReference type="EMBL" id="QHT19446.1"/>
    </source>
</evidence>
<proteinExistence type="predicted"/>
<reference evidence="1" key="1">
    <citation type="journal article" date="2020" name="Nature">
        <title>Giant virus diversity and host interactions through global metagenomics.</title>
        <authorList>
            <person name="Schulz F."/>
            <person name="Roux S."/>
            <person name="Paez-Espino D."/>
            <person name="Jungbluth S."/>
            <person name="Walsh D.A."/>
            <person name="Denef V.J."/>
            <person name="McMahon K.D."/>
            <person name="Konstantinidis K.T."/>
            <person name="Eloe-Fadrosh E.A."/>
            <person name="Kyrpides N.C."/>
            <person name="Woyke T."/>
        </authorList>
    </citation>
    <scope>NUCLEOTIDE SEQUENCE</scope>
    <source>
        <strain evidence="1">GVMAG-M-3300023174-57</strain>
    </source>
</reference>
<dbReference type="EMBL" id="MN739666">
    <property type="protein sequence ID" value="QHT19446.1"/>
    <property type="molecule type" value="Genomic_DNA"/>
</dbReference>
<sequence length="87" mass="9798">MGVYSNGAIYGVRFTLGEQVLYERIMLSDVTPSQIQEIREFYDGLAAGFDIYFYTSCSTTYDIGESAPFMAWWTGDRAGLEKWLGGI</sequence>
<name>A0A6C0DRB4_9ZZZZ</name>
<accession>A0A6C0DRB4</accession>
<protein>
    <submittedName>
        <fullName evidence="1">Uncharacterized protein</fullName>
    </submittedName>
</protein>
<organism evidence="1">
    <name type="scientific">viral metagenome</name>
    <dbReference type="NCBI Taxonomy" id="1070528"/>
    <lineage>
        <taxon>unclassified sequences</taxon>
        <taxon>metagenomes</taxon>
        <taxon>organismal metagenomes</taxon>
    </lineage>
</organism>
<dbReference type="AlphaFoldDB" id="A0A6C0DRB4"/>